<feature type="signal peptide" evidence="1">
    <location>
        <begin position="1"/>
        <end position="31"/>
    </location>
</feature>
<protein>
    <submittedName>
        <fullName evidence="3">Endonuclease</fullName>
    </submittedName>
</protein>
<evidence type="ECO:0000313" key="3">
    <source>
        <dbReference type="EMBL" id="AJT42052.1"/>
    </source>
</evidence>
<proteinExistence type="predicted"/>
<dbReference type="PANTHER" id="PTHR41349:SF1">
    <property type="entry name" value="PROTEIN CBG08683"/>
    <property type="match status" value="1"/>
</dbReference>
<dbReference type="PANTHER" id="PTHR41349">
    <property type="match status" value="1"/>
</dbReference>
<dbReference type="AlphaFoldDB" id="A0A0D4C069"/>
<sequence length="356" mass="38647">MNGISRRKVVQGLASAAAVGALSFAAPSASAASCPQATLKVLVLNAWYGGKKIPGGVQMIADIIKESGASLIFIPEAKETTPEIVSKLKDTGLPFQHAMTGDTAIISAYPIGETTTFPFLTKAVVTVGKTEIAAYAAHLEYRWYATYLPRGYGAGVPDGEFSEYAWDKIPSGPVTDVAAVKRVNDASGRPAAIAEFISDARKERRLGRLVVMGGDFNEPSTLDWTKRTARLFDHHGVTLRWGSTQALKDAGFVDAYRLRHPDPASHPGFTWPASNPNAEISELTWTPEADERDRIDYVFHYPDPRLRLTSAEVVGPKGSIVRNQRVDESGRDPIILTDIPWPTDHKGVLASYLVKS</sequence>
<evidence type="ECO:0000313" key="4">
    <source>
        <dbReference type="Proteomes" id="UP000061839"/>
    </source>
</evidence>
<dbReference type="PROSITE" id="PS51257">
    <property type="entry name" value="PROKAR_LIPOPROTEIN"/>
    <property type="match status" value="1"/>
</dbReference>
<organism evidence="3 4">
    <name type="scientific">Psychromicrobium lacuslunae</name>
    <dbReference type="NCBI Taxonomy" id="1618207"/>
    <lineage>
        <taxon>Bacteria</taxon>
        <taxon>Bacillati</taxon>
        <taxon>Actinomycetota</taxon>
        <taxon>Actinomycetes</taxon>
        <taxon>Micrococcales</taxon>
        <taxon>Micrococcaceae</taxon>
        <taxon>Psychromicrobium</taxon>
    </lineage>
</organism>
<dbReference type="Proteomes" id="UP000061839">
    <property type="component" value="Chromosome"/>
</dbReference>
<dbReference type="OrthoDB" id="9812856at2"/>
<keyword evidence="3" id="KW-0255">Endonuclease</keyword>
<accession>A0A0D4C069</accession>
<keyword evidence="4" id="KW-1185">Reference proteome</keyword>
<name>A0A0D4C069_9MICC</name>
<evidence type="ECO:0000259" key="2">
    <source>
        <dbReference type="Pfam" id="PF03372"/>
    </source>
</evidence>
<dbReference type="SUPFAM" id="SSF56219">
    <property type="entry name" value="DNase I-like"/>
    <property type="match status" value="1"/>
</dbReference>
<dbReference type="PATRIC" id="fig|1618207.4.peg.2437"/>
<dbReference type="GO" id="GO:0004519">
    <property type="term" value="F:endonuclease activity"/>
    <property type="evidence" value="ECO:0007669"/>
    <property type="project" value="UniProtKB-KW"/>
</dbReference>
<dbReference type="STRING" id="1618207.UM93_12020"/>
<reference evidence="3 4" key="1">
    <citation type="journal article" date="2015" name="Genome Announc.">
        <title>Complete Genome Sequencing of Protease-Producing Novel Arthrobacter sp. Strain IHBB 11108 Using PacBio Single-Molecule Real-Time Sequencing Technology.</title>
        <authorList>
            <person name="Kiran S."/>
            <person name="Swarnkar M.K."/>
            <person name="Pal M."/>
            <person name="Thakur R."/>
            <person name="Tewari R."/>
            <person name="Singh A.K."/>
            <person name="Gulati A."/>
        </authorList>
    </citation>
    <scope>NUCLEOTIDE SEQUENCE [LARGE SCALE GENOMIC DNA]</scope>
    <source>
        <strain evidence="3 4">IHBB 11108</strain>
    </source>
</reference>
<dbReference type="Gene3D" id="3.60.10.10">
    <property type="entry name" value="Endonuclease/exonuclease/phosphatase"/>
    <property type="match status" value="1"/>
</dbReference>
<dbReference type="InterPro" id="IPR036691">
    <property type="entry name" value="Endo/exonu/phosph_ase_sf"/>
</dbReference>
<dbReference type="KEGG" id="ari:UM93_12020"/>
<keyword evidence="1" id="KW-0732">Signal</keyword>
<dbReference type="Pfam" id="PF03372">
    <property type="entry name" value="Exo_endo_phos"/>
    <property type="match status" value="1"/>
</dbReference>
<keyword evidence="3" id="KW-0540">Nuclease</keyword>
<dbReference type="InterPro" id="IPR006311">
    <property type="entry name" value="TAT_signal"/>
</dbReference>
<gene>
    <name evidence="3" type="ORF">UM93_12020</name>
</gene>
<feature type="domain" description="Endonuclease/exonuclease/phosphatase" evidence="2">
    <location>
        <begin position="58"/>
        <end position="345"/>
    </location>
</feature>
<evidence type="ECO:0000256" key="1">
    <source>
        <dbReference type="SAM" id="SignalP"/>
    </source>
</evidence>
<feature type="chain" id="PRO_5002281126" evidence="1">
    <location>
        <begin position="32"/>
        <end position="356"/>
    </location>
</feature>
<dbReference type="HOGENOM" id="CLU_049141_0_0_11"/>
<dbReference type="EMBL" id="CP011005">
    <property type="protein sequence ID" value="AJT42052.1"/>
    <property type="molecule type" value="Genomic_DNA"/>
</dbReference>
<keyword evidence="3" id="KW-0378">Hydrolase</keyword>
<dbReference type="RefSeq" id="WP_045075824.1">
    <property type="nucleotide sequence ID" value="NZ_CP011005.1"/>
</dbReference>
<dbReference type="InterPro" id="IPR005135">
    <property type="entry name" value="Endo/exonuclease/phosphatase"/>
</dbReference>
<dbReference type="PROSITE" id="PS51318">
    <property type="entry name" value="TAT"/>
    <property type="match status" value="1"/>
</dbReference>